<reference evidence="3 4" key="1">
    <citation type="submission" date="2020-08" db="EMBL/GenBank/DDBJ databases">
        <authorList>
            <person name="Koutsovoulos G."/>
            <person name="Danchin GJ E."/>
        </authorList>
    </citation>
    <scope>NUCLEOTIDE SEQUENCE [LARGE SCALE GENOMIC DNA]</scope>
</reference>
<feature type="region of interest" description="Disordered" evidence="1">
    <location>
        <begin position="1"/>
        <end position="69"/>
    </location>
</feature>
<sequence length="218" mass="24126">MEESTDKRQQLSSEDLNAVIDSQKIQKSERKRRARESSTSSSSTSSSGSSSSGSSGSSTGSSSSEGEEGEIKYKRIKVVVNNPSSSIGSLQQNVEKRQLTNTEKRLETVPQFLMRNLGISVENELSMIFKRDLNTINKLLNGKQLTALYGKKPINFVFGGLTLTGANRTFAFMKGPTVQQYILKKQQITLKHPEWPCLIQIGGGNHKSYYPIEIINIC</sequence>
<accession>A0A6V7Y6R9</accession>
<comment type="caution">
    <text evidence="3">The sequence shown here is derived from an EMBL/GenBank/DDBJ whole genome shotgun (WGS) entry which is preliminary data.</text>
</comment>
<dbReference type="AlphaFoldDB" id="A0A6V7Y6R9"/>
<dbReference type="Proteomes" id="UP000580250">
    <property type="component" value="Unassembled WGS sequence"/>
</dbReference>
<dbReference type="Gene3D" id="2.170.260.10">
    <property type="entry name" value="paz domain"/>
    <property type="match status" value="1"/>
</dbReference>
<dbReference type="OrthoDB" id="5889425at2759"/>
<feature type="domain" description="PAZ" evidence="2">
    <location>
        <begin position="108"/>
        <end position="218"/>
    </location>
</feature>
<protein>
    <recommendedName>
        <fullName evidence="2">PAZ domain-containing protein</fullName>
    </recommendedName>
</protein>
<dbReference type="GO" id="GO:0003723">
    <property type="term" value="F:RNA binding"/>
    <property type="evidence" value="ECO:0007669"/>
    <property type="project" value="InterPro"/>
</dbReference>
<feature type="compositionally biased region" description="Low complexity" evidence="1">
    <location>
        <begin position="37"/>
        <end position="64"/>
    </location>
</feature>
<dbReference type="InterPro" id="IPR036085">
    <property type="entry name" value="PAZ_dom_sf"/>
</dbReference>
<dbReference type="CDD" id="cd02846">
    <property type="entry name" value="PAZ_argonaute_like"/>
    <property type="match status" value="1"/>
</dbReference>
<dbReference type="PROSITE" id="PS50821">
    <property type="entry name" value="PAZ"/>
    <property type="match status" value="1"/>
</dbReference>
<gene>
    <name evidence="3" type="ORF">MENT_LOCUS61201</name>
</gene>
<organism evidence="3 4">
    <name type="scientific">Meloidogyne enterolobii</name>
    <name type="common">Root-knot nematode worm</name>
    <name type="synonym">Meloidogyne mayaguensis</name>
    <dbReference type="NCBI Taxonomy" id="390850"/>
    <lineage>
        <taxon>Eukaryota</taxon>
        <taxon>Metazoa</taxon>
        <taxon>Ecdysozoa</taxon>
        <taxon>Nematoda</taxon>
        <taxon>Chromadorea</taxon>
        <taxon>Rhabditida</taxon>
        <taxon>Tylenchina</taxon>
        <taxon>Tylenchomorpha</taxon>
        <taxon>Tylenchoidea</taxon>
        <taxon>Meloidogynidae</taxon>
        <taxon>Meloidogyninae</taxon>
        <taxon>Meloidogyne</taxon>
    </lineage>
</organism>
<evidence type="ECO:0000313" key="3">
    <source>
        <dbReference type="EMBL" id="CAD2207282.1"/>
    </source>
</evidence>
<dbReference type="SUPFAM" id="SSF101690">
    <property type="entry name" value="PAZ domain"/>
    <property type="match status" value="1"/>
</dbReference>
<evidence type="ECO:0000313" key="4">
    <source>
        <dbReference type="Proteomes" id="UP000580250"/>
    </source>
</evidence>
<evidence type="ECO:0000256" key="1">
    <source>
        <dbReference type="SAM" id="MobiDB-lite"/>
    </source>
</evidence>
<dbReference type="InterPro" id="IPR003100">
    <property type="entry name" value="PAZ_dom"/>
</dbReference>
<proteinExistence type="predicted"/>
<evidence type="ECO:0000259" key="2">
    <source>
        <dbReference type="PROSITE" id="PS50821"/>
    </source>
</evidence>
<dbReference type="EMBL" id="CAJEWN010003321">
    <property type="protein sequence ID" value="CAD2207282.1"/>
    <property type="molecule type" value="Genomic_DNA"/>
</dbReference>
<name>A0A6V7Y6R9_MELEN</name>